<protein>
    <submittedName>
        <fullName evidence="1">Small metal-binding protein</fullName>
    </submittedName>
</protein>
<dbReference type="InterPro" id="IPR009409">
    <property type="entry name" value="DUF1059"/>
</dbReference>
<sequence length="64" mass="7416">MEQSNGKKHFHCKDVGYACDWQLEGDSEEEMLPVIEQHAAEVHNLTHFKEEAVEHVKEAIRRNG</sequence>
<proteinExistence type="predicted"/>
<gene>
    <name evidence="1" type="ORF">HDF08_002817</name>
</gene>
<dbReference type="Proteomes" id="UP000564385">
    <property type="component" value="Unassembled WGS sequence"/>
</dbReference>
<evidence type="ECO:0000313" key="2">
    <source>
        <dbReference type="Proteomes" id="UP000564385"/>
    </source>
</evidence>
<accession>A0A852VKS1</accession>
<dbReference type="AlphaFoldDB" id="A0A852VKS1"/>
<dbReference type="Pfam" id="PF06348">
    <property type="entry name" value="DUF1059"/>
    <property type="match status" value="1"/>
</dbReference>
<dbReference type="EMBL" id="JACCCU010000002">
    <property type="protein sequence ID" value="NYF90715.1"/>
    <property type="molecule type" value="Genomic_DNA"/>
</dbReference>
<name>A0A852VKS1_9BACT</name>
<reference evidence="1 2" key="1">
    <citation type="submission" date="2020-07" db="EMBL/GenBank/DDBJ databases">
        <title>Genomic Encyclopedia of Type Strains, Phase IV (KMG-V): Genome sequencing to study the core and pangenomes of soil and plant-associated prokaryotes.</title>
        <authorList>
            <person name="Whitman W."/>
        </authorList>
    </citation>
    <scope>NUCLEOTIDE SEQUENCE [LARGE SCALE GENOMIC DNA]</scope>
    <source>
        <strain evidence="1 2">M8UP22</strain>
    </source>
</reference>
<comment type="caution">
    <text evidence="1">The sequence shown here is derived from an EMBL/GenBank/DDBJ whole genome shotgun (WGS) entry which is preliminary data.</text>
</comment>
<organism evidence="1 2">
    <name type="scientific">Tunturiibacter lichenicola</name>
    <dbReference type="NCBI Taxonomy" id="2051959"/>
    <lineage>
        <taxon>Bacteria</taxon>
        <taxon>Pseudomonadati</taxon>
        <taxon>Acidobacteriota</taxon>
        <taxon>Terriglobia</taxon>
        <taxon>Terriglobales</taxon>
        <taxon>Acidobacteriaceae</taxon>
        <taxon>Tunturiibacter</taxon>
    </lineage>
</organism>
<evidence type="ECO:0000313" key="1">
    <source>
        <dbReference type="EMBL" id="NYF90715.1"/>
    </source>
</evidence>